<dbReference type="Gene3D" id="2.160.20.80">
    <property type="entry name" value="E3 ubiquitin-protein ligase SopA"/>
    <property type="match status" value="1"/>
</dbReference>
<evidence type="ECO:0000313" key="3">
    <source>
        <dbReference type="Proteomes" id="UP000257045"/>
    </source>
</evidence>
<dbReference type="OrthoDB" id="5324042at2"/>
<accession>A0A3D8IVY8</accession>
<proteinExistence type="predicted"/>
<gene>
    <name evidence="2" type="ORF">CQA58_07985</name>
</gene>
<reference evidence="2 3" key="1">
    <citation type="submission" date="2018-04" db="EMBL/GenBank/DDBJ databases">
        <title>Novel Campyloabacter and Helicobacter Species and Strains.</title>
        <authorList>
            <person name="Mannion A.J."/>
            <person name="Shen Z."/>
            <person name="Fox J.G."/>
        </authorList>
    </citation>
    <scope>NUCLEOTIDE SEQUENCE [LARGE SCALE GENOMIC DNA]</scope>
    <source>
        <strain evidence="2 3">MIT 04-9366</strain>
    </source>
</reference>
<keyword evidence="1" id="KW-1133">Transmembrane helix</keyword>
<evidence type="ECO:0008006" key="4">
    <source>
        <dbReference type="Google" id="ProtNLM"/>
    </source>
</evidence>
<dbReference type="SUPFAM" id="SSF141571">
    <property type="entry name" value="Pentapeptide repeat-like"/>
    <property type="match status" value="1"/>
</dbReference>
<name>A0A3D8IVY8_9HELI</name>
<comment type="caution">
    <text evidence="2">The sequence shown here is derived from an EMBL/GenBank/DDBJ whole genome shotgun (WGS) entry which is preliminary data.</text>
</comment>
<keyword evidence="3" id="KW-1185">Reference proteome</keyword>
<evidence type="ECO:0000313" key="2">
    <source>
        <dbReference type="EMBL" id="RDU68751.1"/>
    </source>
</evidence>
<organism evidence="2 3">
    <name type="scientific">Helicobacter brantae</name>
    <dbReference type="NCBI Taxonomy" id="375927"/>
    <lineage>
        <taxon>Bacteria</taxon>
        <taxon>Pseudomonadati</taxon>
        <taxon>Campylobacterota</taxon>
        <taxon>Epsilonproteobacteria</taxon>
        <taxon>Campylobacterales</taxon>
        <taxon>Helicobacteraceae</taxon>
        <taxon>Helicobacter</taxon>
    </lineage>
</organism>
<feature type="transmembrane region" description="Helical" evidence="1">
    <location>
        <begin position="435"/>
        <end position="453"/>
    </location>
</feature>
<feature type="transmembrane region" description="Helical" evidence="1">
    <location>
        <begin position="370"/>
        <end position="391"/>
    </location>
</feature>
<sequence length="501" mass="58115">MQKNKNLTQAQTNAQQYFDNMDETINAICFALFPHNPTIKAIGEVKQIIIPHSYPSNANVEHLDYKIAPIRPLDLSIIELWRIRRYKLHFYNAPSLRLTDSFNTFTRYEIGDDEIDEYMDEIKNVGEMNFYQCHFKEINTHQCRFKKLRFINCTFEKSVIFDSCIFEEIVFENCVFKSFVSITESCFKGVSKFYARFEGQTSFSGCTFGEKDNYKSATLFNQSTFKQVVFFTNARFYGEIASFYKVVFEKIPNFTQAIFQANLNLINSSLNFDYDTTHQVIKDESDHRRDSFLFPQTTQNANDFRDSFRIFKNTLSKEGNLLDASNYHRVELYCKEIELDSKNPSILSREWIDKWQLCLYRHTADHHTDLLKIISWVIVAIGVFGVINFGIKYIQDPAIIKKLNLDGIALSLVGSILAIPFCTTAKKPFFKFGQYLTILSSISTLWIACYKPTLIFGAMNLIDKTPCSGLENFLLVLYTLVMILLLFSLQKTARKNSIIPS</sequence>
<dbReference type="Pfam" id="PF13576">
    <property type="entry name" value="Pentapeptide_3"/>
    <property type="match status" value="1"/>
</dbReference>
<feature type="transmembrane region" description="Helical" evidence="1">
    <location>
        <begin position="403"/>
        <end position="423"/>
    </location>
</feature>
<feature type="transmembrane region" description="Helical" evidence="1">
    <location>
        <begin position="473"/>
        <end position="489"/>
    </location>
</feature>
<protein>
    <recommendedName>
        <fullName evidence="4">Pentapeptide repeat-containing protein</fullName>
    </recommendedName>
</protein>
<keyword evidence="1" id="KW-0812">Transmembrane</keyword>
<dbReference type="Proteomes" id="UP000257045">
    <property type="component" value="Unassembled WGS sequence"/>
</dbReference>
<dbReference type="InterPro" id="IPR001646">
    <property type="entry name" value="5peptide_repeat"/>
</dbReference>
<dbReference type="EMBL" id="NXLV01000023">
    <property type="protein sequence ID" value="RDU68751.1"/>
    <property type="molecule type" value="Genomic_DNA"/>
</dbReference>
<keyword evidence="1" id="KW-0472">Membrane</keyword>
<evidence type="ECO:0000256" key="1">
    <source>
        <dbReference type="SAM" id="Phobius"/>
    </source>
</evidence>
<dbReference type="RefSeq" id="WP_115570185.1">
    <property type="nucleotide sequence ID" value="NZ_NXLV01000023.1"/>
</dbReference>
<dbReference type="AlphaFoldDB" id="A0A3D8IVY8"/>